<protein>
    <submittedName>
        <fullName evidence="3">Unannotated protein</fullName>
    </submittedName>
</protein>
<dbReference type="EMBL" id="CAFBIZ010000208">
    <property type="protein sequence ID" value="CAB4851949.1"/>
    <property type="molecule type" value="Genomic_DNA"/>
</dbReference>
<reference evidence="3" key="1">
    <citation type="submission" date="2020-05" db="EMBL/GenBank/DDBJ databases">
        <authorList>
            <person name="Chiriac C."/>
            <person name="Salcher M."/>
            <person name="Ghai R."/>
            <person name="Kavagutti S V."/>
        </authorList>
    </citation>
    <scope>NUCLEOTIDE SEQUENCE</scope>
</reference>
<dbReference type="InterPro" id="IPR037401">
    <property type="entry name" value="SnoaL-like"/>
</dbReference>
<organism evidence="3">
    <name type="scientific">freshwater metagenome</name>
    <dbReference type="NCBI Taxonomy" id="449393"/>
    <lineage>
        <taxon>unclassified sequences</taxon>
        <taxon>metagenomes</taxon>
        <taxon>ecological metagenomes</taxon>
    </lineage>
</organism>
<name>A0A6J7JS15_9ZZZZ</name>
<feature type="domain" description="SnoaL-like" evidence="1">
    <location>
        <begin position="17"/>
        <end position="125"/>
    </location>
</feature>
<proteinExistence type="predicted"/>
<dbReference type="Gene3D" id="3.10.450.50">
    <property type="match status" value="1"/>
</dbReference>
<evidence type="ECO:0000313" key="2">
    <source>
        <dbReference type="EMBL" id="CAB4851949.1"/>
    </source>
</evidence>
<evidence type="ECO:0000259" key="1">
    <source>
        <dbReference type="Pfam" id="PF13474"/>
    </source>
</evidence>
<dbReference type="EMBL" id="CAFBND010000050">
    <property type="protein sequence ID" value="CAB4945419.1"/>
    <property type="molecule type" value="Genomic_DNA"/>
</dbReference>
<dbReference type="Pfam" id="PF13474">
    <property type="entry name" value="SnoaL_3"/>
    <property type="match status" value="1"/>
</dbReference>
<accession>A0A6J7JS15</accession>
<evidence type="ECO:0000313" key="3">
    <source>
        <dbReference type="EMBL" id="CAB4945419.1"/>
    </source>
</evidence>
<dbReference type="EMBL" id="CAFBPU010000003">
    <property type="protein sequence ID" value="CAB5020611.1"/>
    <property type="molecule type" value="Genomic_DNA"/>
</dbReference>
<dbReference type="SUPFAM" id="SSF54427">
    <property type="entry name" value="NTF2-like"/>
    <property type="match status" value="1"/>
</dbReference>
<dbReference type="InterPro" id="IPR032710">
    <property type="entry name" value="NTF2-like_dom_sf"/>
</dbReference>
<evidence type="ECO:0000313" key="4">
    <source>
        <dbReference type="EMBL" id="CAB5020611.1"/>
    </source>
</evidence>
<sequence>MADDTLASAHDRLYEALNVMLTGDPAPVQALWSTHDDVTYAGPFGGFITGSAAVTAEFARSAAIRLGGRIEVSDVHMVEGTDMGYTACTEHGLDHVINGESVSLTHRATNIFRREPQGWTLVHHHTDASSSAAGPAGELP</sequence>
<dbReference type="AlphaFoldDB" id="A0A6J7JS15"/>
<gene>
    <name evidence="2" type="ORF">UFOPK3268_01421</name>
    <name evidence="3" type="ORF">UFOPK3752_01325</name>
    <name evidence="4" type="ORF">UFOPK4150_00224</name>
</gene>